<gene>
    <name evidence="1" type="ORF">NXT3_PC01234</name>
</gene>
<proteinExistence type="predicted"/>
<accession>A0A2L0HFW5</accession>
<dbReference type="Proteomes" id="UP000239340">
    <property type="component" value="Plasmid pSfreNXT3c"/>
</dbReference>
<evidence type="ECO:0000313" key="2">
    <source>
        <dbReference type="Proteomes" id="UP000239340"/>
    </source>
</evidence>
<geneLocation type="plasmid" evidence="2">
    <name>psfrenxt3c</name>
</geneLocation>
<organism evidence="1 2">
    <name type="scientific">Rhizobium fredii</name>
    <name type="common">Sinorhizobium fredii</name>
    <dbReference type="NCBI Taxonomy" id="380"/>
    <lineage>
        <taxon>Bacteria</taxon>
        <taxon>Pseudomonadati</taxon>
        <taxon>Pseudomonadota</taxon>
        <taxon>Alphaproteobacteria</taxon>
        <taxon>Hyphomicrobiales</taxon>
        <taxon>Rhizobiaceae</taxon>
        <taxon>Sinorhizobium/Ensifer group</taxon>
        <taxon>Sinorhizobium</taxon>
    </lineage>
</organism>
<protein>
    <submittedName>
        <fullName evidence="1">Uncharacterized protein</fullName>
    </submittedName>
</protein>
<name>A0A2L0HFW5_RHIFR</name>
<dbReference type="AlphaFoldDB" id="A0A2L0HFW5"/>
<dbReference type="EMBL" id="CP024310">
    <property type="protein sequence ID" value="AUX80388.1"/>
    <property type="molecule type" value="Genomic_DNA"/>
</dbReference>
<keyword evidence="1" id="KW-0614">Plasmid</keyword>
<reference evidence="1 2" key="1">
    <citation type="submission" date="2017-10" db="EMBL/GenBank/DDBJ databases">
        <title>Analysis of the genome sequences of Rhizobium populations associated to common bean (phaseolus vulgaris).</title>
        <authorList>
            <person name="Bustos P."/>
            <person name="Santamaria R.I."/>
            <person name="Miranda-Sanchez F."/>
            <person name="Perez-Carrascal O."/>
            <person name="Juarez S."/>
            <person name="Lozano L."/>
            <person name="Martinez-Flores I."/>
            <person name="Vinuesa P."/>
            <person name="Martinez-Romero E."/>
            <person name="Cevallos M.A."/>
            <person name="Romero D."/>
            <person name="Davila G."/>
            <person name="Gonzalez V."/>
        </authorList>
    </citation>
    <scope>NUCLEOTIDE SEQUENCE [LARGE SCALE GENOMIC DNA]</scope>
    <source>
        <strain evidence="1 2">NXT3</strain>
        <plasmid evidence="2">Plasmid psfrenxt3c</plasmid>
    </source>
</reference>
<evidence type="ECO:0000313" key="1">
    <source>
        <dbReference type="EMBL" id="AUX80388.1"/>
    </source>
</evidence>
<sequence length="65" mass="7354">MVAEPLACKAWLPCPWRMPYAAENRLAQAFGDEKQLARYPKASVFEKMRDAACQRLPLKSPSDVT</sequence>